<feature type="non-terminal residue" evidence="1">
    <location>
        <position position="61"/>
    </location>
</feature>
<organism evidence="1 2">
    <name type="scientific">Candidatus Thiomargarita nelsonii</name>
    <dbReference type="NCBI Taxonomy" id="1003181"/>
    <lineage>
        <taxon>Bacteria</taxon>
        <taxon>Pseudomonadati</taxon>
        <taxon>Pseudomonadota</taxon>
        <taxon>Gammaproteobacteria</taxon>
        <taxon>Thiotrichales</taxon>
        <taxon>Thiotrichaceae</taxon>
        <taxon>Thiomargarita</taxon>
    </lineage>
</organism>
<protein>
    <submittedName>
        <fullName evidence="1">Uncharacterized protein</fullName>
    </submittedName>
</protein>
<dbReference type="AlphaFoldDB" id="A0A0A6RKX3"/>
<dbReference type="EMBL" id="LUTY01002649">
    <property type="protein sequence ID" value="OAD19827.1"/>
    <property type="molecule type" value="Genomic_DNA"/>
</dbReference>
<comment type="caution">
    <text evidence="1">The sequence shown here is derived from an EMBL/GenBank/DDBJ whole genome shotgun (WGS) entry which is preliminary data.</text>
</comment>
<evidence type="ECO:0000313" key="2">
    <source>
        <dbReference type="Proteomes" id="UP000076962"/>
    </source>
</evidence>
<evidence type="ECO:0000313" key="1">
    <source>
        <dbReference type="EMBL" id="OAD19827.1"/>
    </source>
</evidence>
<dbReference type="Proteomes" id="UP000076962">
    <property type="component" value="Unassembled WGS sequence"/>
</dbReference>
<sequence>MIWGSILGGYNKDYIIEGISQNTQGLQNQTWQVKNKTCQFEVKYRPGYAFDLPGLVLTWQV</sequence>
<accession>A0A0A6RKX3</accession>
<name>A0A0A6RKX3_9GAMM</name>
<reference evidence="1 2" key="1">
    <citation type="submission" date="2016-05" db="EMBL/GenBank/DDBJ databases">
        <title>Single-cell genome of chain-forming Candidatus Thiomargarita nelsonii and comparison to other large sulfur-oxidizing bacteria.</title>
        <authorList>
            <person name="Winkel M."/>
            <person name="Salman V."/>
            <person name="Woyke T."/>
            <person name="Schulz-Vogt H."/>
            <person name="Richter M."/>
            <person name="Flood B."/>
            <person name="Bailey J."/>
            <person name="Amann R."/>
            <person name="Mussmann M."/>
        </authorList>
    </citation>
    <scope>NUCLEOTIDE SEQUENCE [LARGE SCALE GENOMIC DNA]</scope>
    <source>
        <strain evidence="1 2">THI036</strain>
    </source>
</reference>
<gene>
    <name evidence="1" type="ORF">THIOM_004509</name>
</gene>
<keyword evidence="2" id="KW-1185">Reference proteome</keyword>
<proteinExistence type="predicted"/>